<evidence type="ECO:0000256" key="1">
    <source>
        <dbReference type="PIRSR" id="PIRSR640198-1"/>
    </source>
</evidence>
<dbReference type="InterPro" id="IPR036597">
    <property type="entry name" value="Fido-like_dom_sf"/>
</dbReference>
<sequence length="386" mass="43446">MLPSIYRAPDTDLEDLAVIDDVRSLRESLADVLRVPRRWSSGMRRTTQARAIQGSNTIEGYTVSDQDAVAAVDDEPPMTADEQTWAEIMGYRRMMTFILRMTPDPEFVLTPQTLRSLHFMLLEHDLGADPGRFRPGAVYVRDEAADRTVYEGPPAEEVPGLVESLVATIRHDGADAMVDAAMAHLNLVMIHPFRDGNGRMARALQTLVLGQDRVLEPTFSSIEEWLGSNTEDYYRVLAVTGEGAWRPQNDATLWIKFTLRAHHMQAQTLRRRFQEAETTWRALDAIVAEHGVPERTTDALFDAALGYRVTRPSYAKHAAIEDQTATRDLRRLVQSGLLDAVGNTRGRFYVASGVLRSLRDDVRAGREALVDPYPWMSAELRRRAGR</sequence>
<feature type="site" description="Important for autoinhibition of adenylyltransferase activity" evidence="3">
    <location>
        <position position="59"/>
    </location>
</feature>
<feature type="active site" evidence="1">
    <location>
        <position position="191"/>
    </location>
</feature>
<evidence type="ECO:0000256" key="3">
    <source>
        <dbReference type="PIRSR" id="PIRSR640198-3"/>
    </source>
</evidence>
<proteinExistence type="predicted"/>
<organism evidence="5 6">
    <name type="scientific">Cellulosimicrobium composti</name>
    <dbReference type="NCBI Taxonomy" id="2672572"/>
    <lineage>
        <taxon>Bacteria</taxon>
        <taxon>Bacillati</taxon>
        <taxon>Actinomycetota</taxon>
        <taxon>Actinomycetes</taxon>
        <taxon>Micrococcales</taxon>
        <taxon>Promicromonosporaceae</taxon>
        <taxon>Cellulosimicrobium</taxon>
    </lineage>
</organism>
<accession>A0A6N7ZEZ8</accession>
<keyword evidence="2" id="KW-0547">Nucleotide-binding</keyword>
<dbReference type="InterPro" id="IPR040198">
    <property type="entry name" value="Fido_containing"/>
</dbReference>
<evidence type="ECO:0000313" key="6">
    <source>
        <dbReference type="Proteomes" id="UP000440668"/>
    </source>
</evidence>
<dbReference type="EMBL" id="WMKA01000005">
    <property type="protein sequence ID" value="MTG88024.1"/>
    <property type="molecule type" value="Genomic_DNA"/>
</dbReference>
<feature type="domain" description="Fido" evidence="4">
    <location>
        <begin position="109"/>
        <end position="260"/>
    </location>
</feature>
<reference evidence="5 6" key="1">
    <citation type="submission" date="2019-11" db="EMBL/GenBank/DDBJ databases">
        <title>Cellulosimicrobium composti sp. nov. isolated from a compost.</title>
        <authorList>
            <person name="Yang Y."/>
        </authorList>
    </citation>
    <scope>NUCLEOTIDE SEQUENCE [LARGE SCALE GENOMIC DNA]</scope>
    <source>
        <strain evidence="5 6">BIT-GX5</strain>
    </source>
</reference>
<evidence type="ECO:0000256" key="2">
    <source>
        <dbReference type="PIRSR" id="PIRSR640198-2"/>
    </source>
</evidence>
<feature type="binding site" evidence="2">
    <location>
        <begin position="195"/>
        <end position="202"/>
    </location>
    <ligand>
        <name>ATP</name>
        <dbReference type="ChEBI" id="CHEBI:30616"/>
    </ligand>
</feature>
<dbReference type="InterPro" id="IPR003812">
    <property type="entry name" value="Fido"/>
</dbReference>
<name>A0A6N7ZEZ8_9MICO</name>
<dbReference type="SUPFAM" id="SSF140931">
    <property type="entry name" value="Fic-like"/>
    <property type="match status" value="1"/>
</dbReference>
<dbReference type="GO" id="GO:0005524">
    <property type="term" value="F:ATP binding"/>
    <property type="evidence" value="ECO:0007669"/>
    <property type="project" value="UniProtKB-KW"/>
</dbReference>
<protein>
    <submittedName>
        <fullName evidence="5">Fic family protein</fullName>
    </submittedName>
</protein>
<feature type="binding site" evidence="2">
    <location>
        <begin position="233"/>
        <end position="234"/>
    </location>
    <ligand>
        <name>ATP</name>
        <dbReference type="ChEBI" id="CHEBI:30616"/>
    </ligand>
</feature>
<dbReference type="PANTHER" id="PTHR13504">
    <property type="entry name" value="FIDO DOMAIN-CONTAINING PROTEIN DDB_G0283145"/>
    <property type="match status" value="1"/>
</dbReference>
<dbReference type="Proteomes" id="UP000440668">
    <property type="component" value="Unassembled WGS sequence"/>
</dbReference>
<comment type="caution">
    <text evidence="5">The sequence shown here is derived from an EMBL/GenBank/DDBJ whole genome shotgun (WGS) entry which is preliminary data.</text>
</comment>
<dbReference type="Gene3D" id="1.10.3290.10">
    <property type="entry name" value="Fido-like domain"/>
    <property type="match status" value="1"/>
</dbReference>
<gene>
    <name evidence="5" type="ORF">GJV82_03495</name>
</gene>
<dbReference type="Pfam" id="PF02661">
    <property type="entry name" value="Fic"/>
    <property type="match status" value="1"/>
</dbReference>
<dbReference type="PROSITE" id="PS51459">
    <property type="entry name" value="FIDO"/>
    <property type="match status" value="1"/>
</dbReference>
<evidence type="ECO:0000259" key="4">
    <source>
        <dbReference type="PROSITE" id="PS51459"/>
    </source>
</evidence>
<dbReference type="AlphaFoldDB" id="A0A6N7ZEZ8"/>
<evidence type="ECO:0000313" key="5">
    <source>
        <dbReference type="EMBL" id="MTG88024.1"/>
    </source>
</evidence>
<dbReference type="PANTHER" id="PTHR13504:SF38">
    <property type="entry name" value="FIDO DOMAIN-CONTAINING PROTEIN"/>
    <property type="match status" value="1"/>
</dbReference>
<dbReference type="RefSeq" id="WP_155098258.1">
    <property type="nucleotide sequence ID" value="NZ_WMKA01000005.1"/>
</dbReference>
<keyword evidence="2" id="KW-0067">ATP-binding</keyword>